<dbReference type="SUPFAM" id="SSF51971">
    <property type="entry name" value="Nucleotide-binding domain"/>
    <property type="match status" value="1"/>
</dbReference>
<evidence type="ECO:0008006" key="11">
    <source>
        <dbReference type="Google" id="ProtNLM"/>
    </source>
</evidence>
<feature type="region of interest" description="Disordered" evidence="8">
    <location>
        <begin position="706"/>
        <end position="726"/>
    </location>
</feature>
<dbReference type="PANTHER" id="PTHR23023">
    <property type="entry name" value="DIMETHYLANILINE MONOOXYGENASE"/>
    <property type="match status" value="1"/>
</dbReference>
<keyword evidence="10" id="KW-1185">Reference proteome</keyword>
<dbReference type="GO" id="GO:0004499">
    <property type="term" value="F:N,N-dimethylaniline monooxygenase activity"/>
    <property type="evidence" value="ECO:0007669"/>
    <property type="project" value="InterPro"/>
</dbReference>
<dbReference type="PRINTS" id="PR00419">
    <property type="entry name" value="ADXRDTASE"/>
</dbReference>
<comment type="similarity">
    <text evidence="2">Belongs to the FMO family.</text>
</comment>
<comment type="function">
    <text evidence="7">Catalyzes the conversion of methylthioalkyl glucosinolates of any chain length into methylsulfinylalkyl glucosinolates.</text>
</comment>
<keyword evidence="6" id="KW-0560">Oxidoreductase</keyword>
<dbReference type="InterPro" id="IPR050346">
    <property type="entry name" value="FMO-like"/>
</dbReference>
<feature type="compositionally biased region" description="Basic and acidic residues" evidence="8">
    <location>
        <begin position="706"/>
        <end position="720"/>
    </location>
</feature>
<keyword evidence="5" id="KW-0521">NADP</keyword>
<keyword evidence="3" id="KW-0285">Flavoprotein</keyword>
<evidence type="ECO:0000256" key="5">
    <source>
        <dbReference type="ARBA" id="ARBA00022857"/>
    </source>
</evidence>
<reference evidence="9 10" key="1">
    <citation type="journal article" date="2019" name="Sci. Rep.">
        <title>A high-quality genome of Eragrostis curvula grass provides insights into Poaceae evolution and supports new strategies to enhance forage quality.</title>
        <authorList>
            <person name="Carballo J."/>
            <person name="Santos B.A.C.M."/>
            <person name="Zappacosta D."/>
            <person name="Garbus I."/>
            <person name="Selva J.P."/>
            <person name="Gallo C.A."/>
            <person name="Diaz A."/>
            <person name="Albertini E."/>
            <person name="Caccamo M."/>
            <person name="Echenique V."/>
        </authorList>
    </citation>
    <scope>NUCLEOTIDE SEQUENCE [LARGE SCALE GENOMIC DNA]</scope>
    <source>
        <strain evidence="10">cv. Victoria</strain>
        <tissue evidence="9">Leaf</tissue>
    </source>
</reference>
<name>A0A5J9VXB5_9POAL</name>
<comment type="cofactor">
    <cofactor evidence="1">
        <name>FAD</name>
        <dbReference type="ChEBI" id="CHEBI:57692"/>
    </cofactor>
</comment>
<accession>A0A5J9VXB5</accession>
<dbReference type="Pfam" id="PF00743">
    <property type="entry name" value="FMO-like"/>
    <property type="match status" value="4"/>
</dbReference>
<evidence type="ECO:0000256" key="2">
    <source>
        <dbReference type="ARBA" id="ARBA00009183"/>
    </source>
</evidence>
<sequence length="726" mass="81535">MVAKKVCVVGAGISGLASAHELCHEGHHVTVMEQSPGVGGQWLYDPVPDGGDPLDTAGVQSSIYSSLRLNFPRQVASFTDFPFYPREGGDARRYPAHGEYFQYIRDFCDAFGLMDAVRLNTRVVRVAMAPRDGDGDLRWLIVCLCEDGTVVFADGSCVIADAVVYCTGYNYSFPFLDTGGVVTVDDNLVGPLFEHTFPPALAPSLSFVGVPKRVNVPRFYEVQARWVAQVLSARRTLPPVEEMLRSVEERDRAREMAGVPKRFAHSIFDLEYCDEFGEKYWGFPRLPEWRKVFLWACVFNMRDNYESFRDDYHDSDLVREGLRSQGWLPGAIAGDDQEGAPMTQPEATCDDVKQVRKQIEYPAHGEYLRYIRDFCDAFGLMDAVRLNTRVERVAMAPSDGGLQWVVKWTQQRGEAGSEVTTEEEVFDAVVVAVGMYTQPSLPTMNGMDKWRRRQLHSHSYRVPDSFRDEVVVVVGCHESGKDISLEIRKVAREVHISVKCLDDVIPGVLKAVSRHQNLHLHPKVDCLCEDGTVVFTDGSCVVADAVVYCTGYHYSYPFLDTGGVVTVDDNRVGPLYEHTFSPALAPSLSFVGVPKGVNVPRFYEMQARWVAQVLSGKRTLPPVEEMLRSVAESDRAREMAGVPKRFAHHVVDSEYCDEFGEKYCGFPRLPEWKKELLLASVGKMRDNVESFRDEFDDSDLVRDREGWSPRATVGDDHEGTPTRGHL</sequence>
<dbReference type="InterPro" id="IPR020946">
    <property type="entry name" value="Flavin_mOase-like"/>
</dbReference>
<proteinExistence type="inferred from homology"/>
<dbReference type="SUPFAM" id="SSF51905">
    <property type="entry name" value="FAD/NAD(P)-binding domain"/>
    <property type="match status" value="2"/>
</dbReference>
<dbReference type="GO" id="GO:0050661">
    <property type="term" value="F:NADP binding"/>
    <property type="evidence" value="ECO:0007669"/>
    <property type="project" value="InterPro"/>
</dbReference>
<dbReference type="GO" id="GO:0050660">
    <property type="term" value="F:flavin adenine dinucleotide binding"/>
    <property type="evidence" value="ECO:0007669"/>
    <property type="project" value="InterPro"/>
</dbReference>
<dbReference type="Proteomes" id="UP000324897">
    <property type="component" value="Chromosome 4"/>
</dbReference>
<keyword evidence="4" id="KW-0274">FAD</keyword>
<evidence type="ECO:0000313" key="9">
    <source>
        <dbReference type="EMBL" id="TVU40267.1"/>
    </source>
</evidence>
<evidence type="ECO:0000313" key="10">
    <source>
        <dbReference type="Proteomes" id="UP000324897"/>
    </source>
</evidence>
<evidence type="ECO:0000256" key="6">
    <source>
        <dbReference type="ARBA" id="ARBA00023002"/>
    </source>
</evidence>
<dbReference type="Gramene" id="TVU40267">
    <property type="protein sequence ID" value="TVU40267"/>
    <property type="gene ID" value="EJB05_13723"/>
</dbReference>
<dbReference type="FunFam" id="3.50.50.60:FF:000079">
    <property type="entry name" value="Flavin-containing monooxygenase"/>
    <property type="match status" value="1"/>
</dbReference>
<dbReference type="Gene3D" id="3.50.50.60">
    <property type="entry name" value="FAD/NAD(P)-binding domain"/>
    <property type="match status" value="3"/>
</dbReference>
<evidence type="ECO:0000256" key="7">
    <source>
        <dbReference type="ARBA" id="ARBA00058243"/>
    </source>
</evidence>
<dbReference type="AlphaFoldDB" id="A0A5J9VXB5"/>
<evidence type="ECO:0000256" key="8">
    <source>
        <dbReference type="SAM" id="MobiDB-lite"/>
    </source>
</evidence>
<comment type="caution">
    <text evidence="9">The sequence shown here is derived from an EMBL/GenBank/DDBJ whole genome shotgun (WGS) entry which is preliminary data.</text>
</comment>
<gene>
    <name evidence="9" type="ORF">EJB05_13723</name>
</gene>
<dbReference type="FunFam" id="3.50.50.60:FF:000147">
    <property type="entry name" value="Flavin-containing monooxygenase"/>
    <property type="match status" value="1"/>
</dbReference>
<dbReference type="OrthoDB" id="66881at2759"/>
<evidence type="ECO:0000256" key="3">
    <source>
        <dbReference type="ARBA" id="ARBA00022630"/>
    </source>
</evidence>
<dbReference type="EMBL" id="RWGY01000007">
    <property type="protein sequence ID" value="TVU40267.1"/>
    <property type="molecule type" value="Genomic_DNA"/>
</dbReference>
<dbReference type="InterPro" id="IPR036188">
    <property type="entry name" value="FAD/NAD-bd_sf"/>
</dbReference>
<protein>
    <recommendedName>
        <fullName evidence="11">Flavin-containing monooxygenase</fullName>
    </recommendedName>
</protein>
<organism evidence="9 10">
    <name type="scientific">Eragrostis curvula</name>
    <name type="common">weeping love grass</name>
    <dbReference type="NCBI Taxonomy" id="38414"/>
    <lineage>
        <taxon>Eukaryota</taxon>
        <taxon>Viridiplantae</taxon>
        <taxon>Streptophyta</taxon>
        <taxon>Embryophyta</taxon>
        <taxon>Tracheophyta</taxon>
        <taxon>Spermatophyta</taxon>
        <taxon>Magnoliopsida</taxon>
        <taxon>Liliopsida</taxon>
        <taxon>Poales</taxon>
        <taxon>Poaceae</taxon>
        <taxon>PACMAD clade</taxon>
        <taxon>Chloridoideae</taxon>
        <taxon>Eragrostideae</taxon>
        <taxon>Eragrostidinae</taxon>
        <taxon>Eragrostis</taxon>
    </lineage>
</organism>
<feature type="non-terminal residue" evidence="9">
    <location>
        <position position="1"/>
    </location>
</feature>
<evidence type="ECO:0000256" key="4">
    <source>
        <dbReference type="ARBA" id="ARBA00022827"/>
    </source>
</evidence>
<evidence type="ECO:0000256" key="1">
    <source>
        <dbReference type="ARBA" id="ARBA00001974"/>
    </source>
</evidence>